<protein>
    <submittedName>
        <fullName evidence="2">Stage II sporulation protein M</fullName>
    </submittedName>
</protein>
<dbReference type="KEGG" id="grc:GI584_02720"/>
<dbReference type="InterPro" id="IPR002798">
    <property type="entry name" value="SpoIIM-like"/>
</dbReference>
<feature type="transmembrane region" description="Helical" evidence="1">
    <location>
        <begin position="259"/>
        <end position="279"/>
    </location>
</feature>
<keyword evidence="1" id="KW-0812">Transmembrane</keyword>
<dbReference type="Pfam" id="PF01944">
    <property type="entry name" value="SpoIIM"/>
    <property type="match status" value="1"/>
</dbReference>
<dbReference type="PANTHER" id="PTHR35337:SF1">
    <property type="entry name" value="SLR1478 PROTEIN"/>
    <property type="match status" value="1"/>
</dbReference>
<organism evidence="2 3">
    <name type="scientific">Gracilibacillus salitolerans</name>
    <dbReference type="NCBI Taxonomy" id="2663022"/>
    <lineage>
        <taxon>Bacteria</taxon>
        <taxon>Bacillati</taxon>
        <taxon>Bacillota</taxon>
        <taxon>Bacilli</taxon>
        <taxon>Bacillales</taxon>
        <taxon>Bacillaceae</taxon>
        <taxon>Gracilibacillus</taxon>
    </lineage>
</organism>
<dbReference type="RefSeq" id="WP_153790167.1">
    <property type="nucleotide sequence ID" value="NZ_CP045915.1"/>
</dbReference>
<evidence type="ECO:0000256" key="1">
    <source>
        <dbReference type="SAM" id="Phobius"/>
    </source>
</evidence>
<feature type="transmembrane region" description="Helical" evidence="1">
    <location>
        <begin position="209"/>
        <end position="238"/>
    </location>
</feature>
<sequence>MQLNQFIKQNRRDWEQLEKLITQLHKQKTSEIIEEFQHTYQKVARQLSYSQTYFPNEDVTNYLNELVGKAHNVLYQSQHSSWKQAYHFFSSKFVGLLLEQWKAIIIAMLLFCFGGIASFIAVIENPSHVYGILPENMAQSVDAESLGEDPAAVDAPVMSAEIMVNNIRVAILAFAGGITFGLLTVYVLIYNGIIVGALAGVFWNYGNSYAFWAYIVPHGVIELVAIFIAGGAGLLMGYKLFVPGNHSRGYQLKTQTVRSVQLLLGTIPLFVIAGTIEGFITPADISLEVKYAVACTTAIGLVAYMIIGHLLLRKRALQHSTV</sequence>
<keyword evidence="1" id="KW-1133">Transmembrane helix</keyword>
<reference evidence="2 3" key="1">
    <citation type="submission" date="2019-11" db="EMBL/GenBank/DDBJ databases">
        <title>Gracilibacillus salitolerans sp. nov., a moderate halophile isolated from a saline soil in northwest China.</title>
        <authorList>
            <person name="Gan L."/>
        </authorList>
    </citation>
    <scope>NUCLEOTIDE SEQUENCE [LARGE SCALE GENOMIC DNA]</scope>
    <source>
        <strain evidence="2 3">SCU50</strain>
    </source>
</reference>
<name>A0A5Q2TE46_9BACI</name>
<dbReference type="PANTHER" id="PTHR35337">
    <property type="entry name" value="SLR1478 PROTEIN"/>
    <property type="match status" value="1"/>
</dbReference>
<feature type="transmembrane region" description="Helical" evidence="1">
    <location>
        <begin position="103"/>
        <end position="123"/>
    </location>
</feature>
<feature type="transmembrane region" description="Helical" evidence="1">
    <location>
        <begin position="170"/>
        <end position="203"/>
    </location>
</feature>
<accession>A0A5Q2TE46</accession>
<evidence type="ECO:0000313" key="2">
    <source>
        <dbReference type="EMBL" id="QGH33029.1"/>
    </source>
</evidence>
<gene>
    <name evidence="2" type="ORF">GI584_02720</name>
</gene>
<evidence type="ECO:0000313" key="3">
    <source>
        <dbReference type="Proteomes" id="UP000339690"/>
    </source>
</evidence>
<keyword evidence="3" id="KW-1185">Reference proteome</keyword>
<dbReference type="EMBL" id="CP045915">
    <property type="protein sequence ID" value="QGH33029.1"/>
    <property type="molecule type" value="Genomic_DNA"/>
</dbReference>
<proteinExistence type="predicted"/>
<feature type="transmembrane region" description="Helical" evidence="1">
    <location>
        <begin position="291"/>
        <end position="312"/>
    </location>
</feature>
<dbReference type="AlphaFoldDB" id="A0A5Q2TE46"/>
<dbReference type="Proteomes" id="UP000339690">
    <property type="component" value="Chromosome"/>
</dbReference>
<keyword evidence="1" id="KW-0472">Membrane</keyword>